<feature type="domain" description="S1 motif" evidence="4">
    <location>
        <begin position="123"/>
        <end position="192"/>
    </location>
</feature>
<evidence type="ECO:0000313" key="5">
    <source>
        <dbReference type="EMBL" id="MBC5769778.1"/>
    </source>
</evidence>
<dbReference type="PANTHER" id="PTHR10724">
    <property type="entry name" value="30S RIBOSOMAL PROTEIN S1"/>
    <property type="match status" value="1"/>
</dbReference>
<dbReference type="InterPro" id="IPR012340">
    <property type="entry name" value="NA-bd_OB-fold"/>
</dbReference>
<evidence type="ECO:0000256" key="1">
    <source>
        <dbReference type="ARBA" id="ARBA00006767"/>
    </source>
</evidence>
<dbReference type="SMART" id="SM00316">
    <property type="entry name" value="S1"/>
    <property type="match status" value="3"/>
</dbReference>
<proteinExistence type="inferred from homology"/>
<dbReference type="GO" id="GO:1990904">
    <property type="term" value="C:ribonucleoprotein complex"/>
    <property type="evidence" value="ECO:0007669"/>
    <property type="project" value="UniProtKB-KW"/>
</dbReference>
<dbReference type="Proteomes" id="UP000620327">
    <property type="component" value="Unassembled WGS sequence"/>
</dbReference>
<dbReference type="Gene3D" id="2.40.50.140">
    <property type="entry name" value="Nucleic acid-binding proteins"/>
    <property type="match status" value="2"/>
</dbReference>
<dbReference type="PROSITE" id="PS50126">
    <property type="entry name" value="S1"/>
    <property type="match status" value="2"/>
</dbReference>
<evidence type="ECO:0000259" key="4">
    <source>
        <dbReference type="PROSITE" id="PS50126"/>
    </source>
</evidence>
<dbReference type="RefSeq" id="WP_187014117.1">
    <property type="nucleotide sequence ID" value="NZ_JACOQI010000003.1"/>
</dbReference>
<dbReference type="GO" id="GO:0003729">
    <property type="term" value="F:mRNA binding"/>
    <property type="evidence" value="ECO:0007669"/>
    <property type="project" value="TreeGrafter"/>
</dbReference>
<evidence type="ECO:0000256" key="3">
    <source>
        <dbReference type="ARBA" id="ARBA00023274"/>
    </source>
</evidence>
<keyword evidence="2 5" id="KW-0689">Ribosomal protein</keyword>
<evidence type="ECO:0000313" key="6">
    <source>
        <dbReference type="Proteomes" id="UP000620327"/>
    </source>
</evidence>
<reference evidence="5" key="1">
    <citation type="submission" date="2020-08" db="EMBL/GenBank/DDBJ databases">
        <title>Genome public.</title>
        <authorList>
            <person name="Liu C."/>
            <person name="Sun Q."/>
        </authorList>
    </citation>
    <scope>NUCLEOTIDE SEQUENCE</scope>
    <source>
        <strain evidence="5">BX15</strain>
    </source>
</reference>
<dbReference type="GO" id="GO:0006412">
    <property type="term" value="P:translation"/>
    <property type="evidence" value="ECO:0007669"/>
    <property type="project" value="TreeGrafter"/>
</dbReference>
<name>A0A923S745_9FIRM</name>
<dbReference type="PANTHER" id="PTHR10724:SF7">
    <property type="entry name" value="SMALL RIBOSOMAL SUBUNIT PROTEIN BS1C"/>
    <property type="match status" value="1"/>
</dbReference>
<dbReference type="Pfam" id="PF00575">
    <property type="entry name" value="S1"/>
    <property type="match status" value="1"/>
</dbReference>
<keyword evidence="6" id="KW-1185">Reference proteome</keyword>
<dbReference type="GO" id="GO:0005840">
    <property type="term" value="C:ribosome"/>
    <property type="evidence" value="ECO:0007669"/>
    <property type="project" value="UniProtKB-KW"/>
</dbReference>
<dbReference type="EMBL" id="JACOQI010000003">
    <property type="protein sequence ID" value="MBC5769778.1"/>
    <property type="molecule type" value="Genomic_DNA"/>
</dbReference>
<comment type="similarity">
    <text evidence="1">Belongs to the bacterial ribosomal protein bS1 family.</text>
</comment>
<dbReference type="AlphaFoldDB" id="A0A923S745"/>
<dbReference type="InterPro" id="IPR003029">
    <property type="entry name" value="S1_domain"/>
</dbReference>
<protein>
    <submittedName>
        <fullName evidence="5">30S ribosomal protein S1</fullName>
    </submittedName>
</protein>
<organism evidence="5 6">
    <name type="scientific">Dysosmobacter segnis</name>
    <dbReference type="NCBI Taxonomy" id="2763042"/>
    <lineage>
        <taxon>Bacteria</taxon>
        <taxon>Bacillati</taxon>
        <taxon>Bacillota</taxon>
        <taxon>Clostridia</taxon>
        <taxon>Eubacteriales</taxon>
        <taxon>Oscillospiraceae</taxon>
        <taxon>Dysosmobacter</taxon>
    </lineage>
</organism>
<gene>
    <name evidence="5" type="ORF">H8Z83_05485</name>
</gene>
<accession>A0A923S745</accession>
<sequence>MPENRGYLPEGLSAPPLYTLEMLRRAVSDGTVLEGTVQRCDGDLNLYLQLGSTFAKIPREEVTAPWISGADREIAVLSRVGKQVCFTVESLSADAKGAPTALLSRRKVQEQAMEEMCRGLTPGAVVMGRVVRTEPFGAFVDIGRGIVALLPTEYISAARIRHPNERFRVGQKILAAVKVFDRENRRITLTHKELLGTWLENASRFSEGDTVRGTVRGVMDYGCFVELAPNLSGLTDQREDLREGDGVSVTIRSIRPERMKIKLQVIEVLPPAEPPETLPYWITDGVLDRWVYSPANCERPPVVTEFTEVP</sequence>
<evidence type="ECO:0000256" key="2">
    <source>
        <dbReference type="ARBA" id="ARBA00022980"/>
    </source>
</evidence>
<keyword evidence="3" id="KW-0687">Ribonucleoprotein</keyword>
<feature type="domain" description="S1 motif" evidence="4">
    <location>
        <begin position="208"/>
        <end position="266"/>
    </location>
</feature>
<dbReference type="InterPro" id="IPR050437">
    <property type="entry name" value="Ribos_protein_bS1-like"/>
</dbReference>
<comment type="caution">
    <text evidence="5">The sequence shown here is derived from an EMBL/GenBank/DDBJ whole genome shotgun (WGS) entry which is preliminary data.</text>
</comment>
<dbReference type="GO" id="GO:0003735">
    <property type="term" value="F:structural constituent of ribosome"/>
    <property type="evidence" value="ECO:0007669"/>
    <property type="project" value="TreeGrafter"/>
</dbReference>
<dbReference type="SUPFAM" id="SSF50249">
    <property type="entry name" value="Nucleic acid-binding proteins"/>
    <property type="match status" value="2"/>
</dbReference>